<feature type="compositionally biased region" description="Basic and acidic residues" evidence="1">
    <location>
        <begin position="20"/>
        <end position="42"/>
    </location>
</feature>
<accession>A0A1X7L934</accession>
<sequence>MRASATSALAFGVPVEDPLDDMHQAPHNDSTRPASTRRELANTRRQTTRKRYLAATAVVAVAGSLVGTGFIVQSNAASAERAAATAQLSSGTGLQHEQLGVYATIAKAQTDQKAKATIDDANQVIAAVQNKVDTTPLSTTVASLASYQKLDRDTVLSLMKKATEAKANVQAAASQADQAAADAAAAAEAAAAEALAAGNTVAGAKATAQSLAASKYGWGDDEFSCLVSLWTKESGWNYQAQNSSSGAAGIPQALPGSKMASAGSDWETNATTQVTWGLDYIKRGYGTPCAAWSHSQSVNWY</sequence>
<name>A0A1X7L934_9MICO</name>
<gene>
    <name evidence="3" type="ORF">SAMN06296010_3430</name>
</gene>
<dbReference type="SUPFAM" id="SSF53955">
    <property type="entry name" value="Lysozyme-like"/>
    <property type="match status" value="1"/>
</dbReference>
<keyword evidence="2" id="KW-0812">Transmembrane</keyword>
<evidence type="ECO:0000313" key="3">
    <source>
        <dbReference type="EMBL" id="SMG49679.1"/>
    </source>
</evidence>
<evidence type="ECO:0000256" key="1">
    <source>
        <dbReference type="SAM" id="MobiDB-lite"/>
    </source>
</evidence>
<dbReference type="AlphaFoldDB" id="A0A1X7L934"/>
<feature type="region of interest" description="Disordered" evidence="1">
    <location>
        <begin position="15"/>
        <end position="47"/>
    </location>
</feature>
<evidence type="ECO:0000256" key="2">
    <source>
        <dbReference type="SAM" id="Phobius"/>
    </source>
</evidence>
<keyword evidence="2" id="KW-1133">Transmembrane helix</keyword>
<dbReference type="InterPro" id="IPR023346">
    <property type="entry name" value="Lysozyme-like_dom_sf"/>
</dbReference>
<protein>
    <recommendedName>
        <fullName evidence="5">Phospholipase</fullName>
    </recommendedName>
</protein>
<dbReference type="STRING" id="150121.SAMN06296010_3430"/>
<evidence type="ECO:0008006" key="5">
    <source>
        <dbReference type="Google" id="ProtNLM"/>
    </source>
</evidence>
<keyword evidence="4" id="KW-1185">Reference proteome</keyword>
<evidence type="ECO:0000313" key="4">
    <source>
        <dbReference type="Proteomes" id="UP000193244"/>
    </source>
</evidence>
<dbReference type="EMBL" id="FXAY01000008">
    <property type="protein sequence ID" value="SMG49679.1"/>
    <property type="molecule type" value="Genomic_DNA"/>
</dbReference>
<organism evidence="3 4">
    <name type="scientific">Agreia pratensis</name>
    <dbReference type="NCBI Taxonomy" id="150121"/>
    <lineage>
        <taxon>Bacteria</taxon>
        <taxon>Bacillati</taxon>
        <taxon>Actinomycetota</taxon>
        <taxon>Actinomycetes</taxon>
        <taxon>Micrococcales</taxon>
        <taxon>Microbacteriaceae</taxon>
        <taxon>Agreia</taxon>
    </lineage>
</organism>
<feature type="transmembrane region" description="Helical" evidence="2">
    <location>
        <begin position="52"/>
        <end position="72"/>
    </location>
</feature>
<dbReference type="RefSeq" id="WP_176223413.1">
    <property type="nucleotide sequence ID" value="NZ_FXAY01000008.1"/>
</dbReference>
<proteinExistence type="predicted"/>
<keyword evidence="2" id="KW-0472">Membrane</keyword>
<dbReference type="Proteomes" id="UP000193244">
    <property type="component" value="Unassembled WGS sequence"/>
</dbReference>
<reference evidence="4" key="1">
    <citation type="submission" date="2017-04" db="EMBL/GenBank/DDBJ databases">
        <authorList>
            <person name="Varghese N."/>
            <person name="Submissions S."/>
        </authorList>
    </citation>
    <scope>NUCLEOTIDE SEQUENCE [LARGE SCALE GENOMIC DNA]</scope>
    <source>
        <strain evidence="4">VKM Ac-2510</strain>
    </source>
</reference>